<dbReference type="Proteomes" id="UP000215059">
    <property type="component" value="Unassembled WGS sequence"/>
</dbReference>
<dbReference type="GO" id="GO:0006281">
    <property type="term" value="P:DNA repair"/>
    <property type="evidence" value="ECO:0007669"/>
    <property type="project" value="TreeGrafter"/>
</dbReference>
<comment type="caution">
    <text evidence="1">The sequence shown here is derived from an EMBL/GenBank/DDBJ whole genome shotgun (WGS) entry which is preliminary data.</text>
</comment>
<dbReference type="NCBIfam" id="TIGR01549">
    <property type="entry name" value="HAD-SF-IA-v1"/>
    <property type="match status" value="1"/>
</dbReference>
<dbReference type="GO" id="GO:0005829">
    <property type="term" value="C:cytosol"/>
    <property type="evidence" value="ECO:0007669"/>
    <property type="project" value="TreeGrafter"/>
</dbReference>
<reference evidence="1 2" key="1">
    <citation type="submission" date="2017-07" db="EMBL/GenBank/DDBJ databases">
        <title>Fictibacillus sp. nov. GDSW-R2A3 Genome sequencing and assembly.</title>
        <authorList>
            <person name="Mayilraj S."/>
        </authorList>
    </citation>
    <scope>NUCLEOTIDE SEQUENCE [LARGE SCALE GENOMIC DNA]</scope>
    <source>
        <strain evidence="1 2">GDSW-R2A3</strain>
    </source>
</reference>
<gene>
    <name evidence="1" type="ORF">CGZ90_05275</name>
</gene>
<name>A0A235FED6_9BACL</name>
<evidence type="ECO:0000313" key="2">
    <source>
        <dbReference type="Proteomes" id="UP000215059"/>
    </source>
</evidence>
<dbReference type="InterPro" id="IPR006439">
    <property type="entry name" value="HAD-SF_hydro_IA"/>
</dbReference>
<dbReference type="InterPro" id="IPR050155">
    <property type="entry name" value="HAD-like_hydrolase_sf"/>
</dbReference>
<dbReference type="RefSeq" id="WP_094251265.1">
    <property type="nucleotide sequence ID" value="NZ_JBHLXL010000001.1"/>
</dbReference>
<dbReference type="AlphaFoldDB" id="A0A235FED6"/>
<dbReference type="Pfam" id="PF13419">
    <property type="entry name" value="HAD_2"/>
    <property type="match status" value="1"/>
</dbReference>
<evidence type="ECO:0000313" key="1">
    <source>
        <dbReference type="EMBL" id="OYD59304.1"/>
    </source>
</evidence>
<dbReference type="SFLD" id="SFLDG01129">
    <property type="entry name" value="C1.5:_HAD__Beta-PGM__Phosphata"/>
    <property type="match status" value="1"/>
</dbReference>
<dbReference type="Gene3D" id="1.10.150.240">
    <property type="entry name" value="Putative phosphatase, domain 2"/>
    <property type="match status" value="1"/>
</dbReference>
<dbReference type="InterPro" id="IPR023214">
    <property type="entry name" value="HAD_sf"/>
</dbReference>
<dbReference type="PANTHER" id="PTHR43434:SF13">
    <property type="entry name" value="PHOSPHOGLYCOLATE PHOSPHATASE"/>
    <property type="match status" value="1"/>
</dbReference>
<sequence length="206" mass="23894">MHEYIIFDFDGTLVDSKEAVISAYNQLARKHGFLPMKADMIDELMEMSVLERCKALKFPIYKLPIYAPQLFKYYKEGIRDILFFPGIKETLEELKNRGYKLAVISSNEEENIRDFLNMQGIDYIDDVFCSSSLFGKDKVIKKFLKAFNLKANEVMYVGDEVRDVVACKKTGVKVIWAGWGYEHIEHVKKESPDYMAYEPDDILGIL</sequence>
<dbReference type="InterPro" id="IPR036412">
    <property type="entry name" value="HAD-like_sf"/>
</dbReference>
<protein>
    <submittedName>
        <fullName evidence="1">HAD family hydrolase</fullName>
    </submittedName>
</protein>
<keyword evidence="1" id="KW-0378">Hydrolase</keyword>
<accession>A0A235FED6</accession>
<dbReference type="InterPro" id="IPR023198">
    <property type="entry name" value="PGP-like_dom2"/>
</dbReference>
<keyword evidence="2" id="KW-1185">Reference proteome</keyword>
<dbReference type="Gene3D" id="3.40.50.1000">
    <property type="entry name" value="HAD superfamily/HAD-like"/>
    <property type="match status" value="1"/>
</dbReference>
<dbReference type="EMBL" id="NOII01000001">
    <property type="protein sequence ID" value="OYD59304.1"/>
    <property type="molecule type" value="Genomic_DNA"/>
</dbReference>
<dbReference type="PANTHER" id="PTHR43434">
    <property type="entry name" value="PHOSPHOGLYCOLATE PHOSPHATASE"/>
    <property type="match status" value="1"/>
</dbReference>
<dbReference type="SFLD" id="SFLDS00003">
    <property type="entry name" value="Haloacid_Dehalogenase"/>
    <property type="match status" value="1"/>
</dbReference>
<dbReference type="GO" id="GO:0008967">
    <property type="term" value="F:phosphoglycolate phosphatase activity"/>
    <property type="evidence" value="ECO:0007669"/>
    <property type="project" value="TreeGrafter"/>
</dbReference>
<dbReference type="InterPro" id="IPR041492">
    <property type="entry name" value="HAD_2"/>
</dbReference>
<dbReference type="SUPFAM" id="SSF56784">
    <property type="entry name" value="HAD-like"/>
    <property type="match status" value="1"/>
</dbReference>
<dbReference type="OrthoDB" id="9792518at2"/>
<organism evidence="1 2">
    <name type="scientific">Fictibacillus aquaticus</name>
    <dbReference type="NCBI Taxonomy" id="2021314"/>
    <lineage>
        <taxon>Bacteria</taxon>
        <taxon>Bacillati</taxon>
        <taxon>Bacillota</taxon>
        <taxon>Bacilli</taxon>
        <taxon>Bacillales</taxon>
        <taxon>Fictibacillaceae</taxon>
        <taxon>Fictibacillus</taxon>
    </lineage>
</organism>
<proteinExistence type="predicted"/>